<comment type="caution">
    <text evidence="1">The sequence shown here is derived from an EMBL/GenBank/DDBJ whole genome shotgun (WGS) entry which is preliminary data.</text>
</comment>
<dbReference type="AlphaFoldDB" id="Q1ZB61"/>
<protein>
    <submittedName>
        <fullName evidence="1">Uncharacterized protein</fullName>
    </submittedName>
</protein>
<proteinExistence type="predicted"/>
<evidence type="ECO:0000313" key="1">
    <source>
        <dbReference type="EMBL" id="EAS45281.1"/>
    </source>
</evidence>
<dbReference type="HOGENOM" id="CLU_3314367_0_0_6"/>
<organism evidence="1 2">
    <name type="scientific">Photobacterium profundum 3TCK</name>
    <dbReference type="NCBI Taxonomy" id="314280"/>
    <lineage>
        <taxon>Bacteria</taxon>
        <taxon>Pseudomonadati</taxon>
        <taxon>Pseudomonadota</taxon>
        <taxon>Gammaproteobacteria</taxon>
        <taxon>Vibrionales</taxon>
        <taxon>Vibrionaceae</taxon>
        <taxon>Photobacterium</taxon>
    </lineage>
</organism>
<reference evidence="1 2" key="1">
    <citation type="submission" date="2006-03" db="EMBL/GenBank/DDBJ databases">
        <authorList>
            <person name="Bartlett D.H."/>
            <person name="Valle G."/>
            <person name="Lauro F.M."/>
            <person name="Vezzi A."/>
            <person name="Simonato F."/>
            <person name="Eloe E."/>
            <person name="Vitulo N."/>
            <person name="Stratton T.K."/>
            <person name="D'angelo M."/>
            <person name="Ferriera S."/>
            <person name="Johnson J."/>
            <person name="Kravitz S."/>
            <person name="Beeson K."/>
            <person name="Sutton G."/>
            <person name="Rogers Y."/>
            <person name="Friedman R."/>
            <person name="Frazier M."/>
            <person name="Venter J.C."/>
        </authorList>
    </citation>
    <scope>NUCLEOTIDE SEQUENCE [LARGE SCALE GENOMIC DNA]</scope>
    <source>
        <strain evidence="1 2">3TCK</strain>
    </source>
</reference>
<name>Q1ZB61_9GAMM</name>
<gene>
    <name evidence="1" type="ORF">P3TCK_02871</name>
</gene>
<accession>Q1ZB61</accession>
<sequence length="39" mass="4258">MGDEVGRRCGFKGAGECVVILYLTVNFLGGTSREMLKSY</sequence>
<dbReference type="EMBL" id="AAPH01000001">
    <property type="protein sequence ID" value="EAS45281.1"/>
    <property type="molecule type" value="Genomic_DNA"/>
</dbReference>
<dbReference type="Proteomes" id="UP000003789">
    <property type="component" value="Unassembled WGS sequence"/>
</dbReference>
<evidence type="ECO:0000313" key="2">
    <source>
        <dbReference type="Proteomes" id="UP000003789"/>
    </source>
</evidence>